<dbReference type="RefSeq" id="WP_084237471.1">
    <property type="nucleotide sequence ID" value="NZ_FWXT01000001.1"/>
</dbReference>
<dbReference type="InterPro" id="IPR036929">
    <property type="entry name" value="DsbDN_sf"/>
</dbReference>
<evidence type="ECO:0000313" key="4">
    <source>
        <dbReference type="Proteomes" id="UP000192756"/>
    </source>
</evidence>
<dbReference type="InterPro" id="IPR028250">
    <property type="entry name" value="DsbDN"/>
</dbReference>
<keyword evidence="1" id="KW-0732">Signal</keyword>
<dbReference type="STRING" id="151894.SAMN04488524_1210"/>
<feature type="domain" description="Thiol:disulfide interchange protein DsbD N-terminal" evidence="2">
    <location>
        <begin position="51"/>
        <end position="163"/>
    </location>
</feature>
<gene>
    <name evidence="3" type="ORF">SAMN04488524_1210</name>
</gene>
<protein>
    <submittedName>
        <fullName evidence="3">Disulphide bond corrector protein DsbC</fullName>
    </submittedName>
</protein>
<proteinExistence type="predicted"/>
<dbReference type="Gene3D" id="2.60.40.1250">
    <property type="entry name" value="Thiol:disulfide interchange protein DsbD, N-terminal domain"/>
    <property type="match status" value="1"/>
</dbReference>
<evidence type="ECO:0000259" key="2">
    <source>
        <dbReference type="Pfam" id="PF11412"/>
    </source>
</evidence>
<accession>A0A1W2A3L1</accession>
<evidence type="ECO:0000313" key="3">
    <source>
        <dbReference type="EMBL" id="SMC55254.1"/>
    </source>
</evidence>
<sequence>MKKLIGFLIIFSLAGLCANAQSAFDKKIAAAVQELECTVPDQEVPVTLNAKLLAEQDSMAVIVKVKMAAGWHIYQYVPSTMPYIPIEHILRLPEGLEPVGKWGTSKPSPSANDPGVLIYENEAVFIHKLFRKTKTTGTIQTGLYYQTCDLRQCLPPVEKVFDLPNL</sequence>
<dbReference type="OrthoDB" id="1436592at2"/>
<dbReference type="EMBL" id="FWXT01000001">
    <property type="protein sequence ID" value="SMC55254.1"/>
    <property type="molecule type" value="Genomic_DNA"/>
</dbReference>
<evidence type="ECO:0000256" key="1">
    <source>
        <dbReference type="SAM" id="SignalP"/>
    </source>
</evidence>
<dbReference type="Proteomes" id="UP000192756">
    <property type="component" value="Unassembled WGS sequence"/>
</dbReference>
<feature type="chain" id="PRO_5012619296" evidence="1">
    <location>
        <begin position="24"/>
        <end position="166"/>
    </location>
</feature>
<dbReference type="Pfam" id="PF11412">
    <property type="entry name" value="DsbD_N"/>
    <property type="match status" value="1"/>
</dbReference>
<dbReference type="AlphaFoldDB" id="A0A1W2A3L1"/>
<reference evidence="4" key="1">
    <citation type="submission" date="2017-04" db="EMBL/GenBank/DDBJ databases">
        <authorList>
            <person name="Varghese N."/>
            <person name="Submissions S."/>
        </authorList>
    </citation>
    <scope>NUCLEOTIDE SEQUENCE [LARGE SCALE GENOMIC DNA]</scope>
    <source>
        <strain evidence="4">DSM 12126</strain>
    </source>
</reference>
<feature type="signal peptide" evidence="1">
    <location>
        <begin position="1"/>
        <end position="23"/>
    </location>
</feature>
<organism evidence="3 4">
    <name type="scientific">Pedobacter africanus</name>
    <dbReference type="NCBI Taxonomy" id="151894"/>
    <lineage>
        <taxon>Bacteria</taxon>
        <taxon>Pseudomonadati</taxon>
        <taxon>Bacteroidota</taxon>
        <taxon>Sphingobacteriia</taxon>
        <taxon>Sphingobacteriales</taxon>
        <taxon>Sphingobacteriaceae</taxon>
        <taxon>Pedobacter</taxon>
    </lineage>
</organism>
<keyword evidence="4" id="KW-1185">Reference proteome</keyword>
<name>A0A1W2A3L1_9SPHI</name>